<keyword evidence="2" id="KW-1185">Reference proteome</keyword>
<dbReference type="Proteomes" id="UP000017840">
    <property type="component" value="Unassembled WGS sequence"/>
</dbReference>
<evidence type="ECO:0000313" key="1">
    <source>
        <dbReference type="EMBL" id="ESP87291.1"/>
    </source>
</evidence>
<proteinExistence type="predicted"/>
<protein>
    <submittedName>
        <fullName evidence="1">Uncharacterized protein</fullName>
    </submittedName>
</protein>
<accession>V4GPL4</accession>
<dbReference type="OrthoDB" id="302685at2157"/>
<dbReference type="STRING" id="1324957.K933_14433"/>
<gene>
    <name evidence="1" type="ORF">K933_14433</name>
</gene>
<dbReference type="EMBL" id="ASGZ01000060">
    <property type="protein sequence ID" value="ESP87291.1"/>
    <property type="molecule type" value="Genomic_DNA"/>
</dbReference>
<dbReference type="AlphaFoldDB" id="V4GPL4"/>
<sequence>MRRVTRLFAAGVLAVLLLLLALGAVPSYLGSGDPYYLTATPADGDGPAVNVTDYSERRYPYLFGALGSDDGRSEPYQRGRFGVKEAFANSPFDEYRSVRQFAPANATTDDAVVVSYNGTRYRVSVVQP</sequence>
<comment type="caution">
    <text evidence="1">The sequence shown here is derived from an EMBL/GenBank/DDBJ whole genome shotgun (WGS) entry which is preliminary data.</text>
</comment>
<organism evidence="1 2">
    <name type="scientific">Candidatus Halobonum tyrrellensis G22</name>
    <dbReference type="NCBI Taxonomy" id="1324957"/>
    <lineage>
        <taxon>Archaea</taxon>
        <taxon>Methanobacteriati</taxon>
        <taxon>Methanobacteriota</taxon>
        <taxon>Stenosarchaea group</taxon>
        <taxon>Halobacteria</taxon>
        <taxon>Halobacteriales</taxon>
        <taxon>Haloferacaceae</taxon>
        <taxon>Candidatus Halobonum</taxon>
    </lineage>
</organism>
<dbReference type="RefSeq" id="WP_023395460.1">
    <property type="nucleotide sequence ID" value="NZ_ASGZ01000060.1"/>
</dbReference>
<dbReference type="eggNOG" id="arCOG08108">
    <property type="taxonomic scope" value="Archaea"/>
</dbReference>
<name>V4GPL4_9EURY</name>
<reference evidence="1 2" key="1">
    <citation type="journal article" date="2013" name="Genome Announc.">
        <title>Draft Genome Sequence of 'Candidatus Halobonum tyrrellensis' Strain G22, Isolated from the Hypersaline Waters of Lake Tyrrell, Australia.</title>
        <authorList>
            <person name="Ugalde J.A."/>
            <person name="Narasingarao P."/>
            <person name="Kuo S."/>
            <person name="Podell S."/>
            <person name="Allen E.E."/>
        </authorList>
    </citation>
    <scope>NUCLEOTIDE SEQUENCE [LARGE SCALE GENOMIC DNA]</scope>
    <source>
        <strain evidence="1 2">G22</strain>
    </source>
</reference>
<evidence type="ECO:0000313" key="2">
    <source>
        <dbReference type="Proteomes" id="UP000017840"/>
    </source>
</evidence>